<reference evidence="10" key="1">
    <citation type="submission" date="2012-06" db="EMBL/GenBank/DDBJ databases">
        <title>The genome sequence of Coniosporium apollinis CBS 100218.</title>
        <authorList>
            <consortium name="The Broad Institute Genome Sequencing Platform"/>
            <person name="Cuomo C."/>
            <person name="Gorbushina A."/>
            <person name="Noack S."/>
            <person name="Walker B."/>
            <person name="Young S.K."/>
            <person name="Zeng Q."/>
            <person name="Gargeya S."/>
            <person name="Fitzgerald M."/>
            <person name="Haas B."/>
            <person name="Abouelleil A."/>
            <person name="Alvarado L."/>
            <person name="Arachchi H.M."/>
            <person name="Berlin A.M."/>
            <person name="Chapman S.B."/>
            <person name="Goldberg J."/>
            <person name="Griggs A."/>
            <person name="Gujja S."/>
            <person name="Hansen M."/>
            <person name="Howarth C."/>
            <person name="Imamovic A."/>
            <person name="Larimer J."/>
            <person name="McCowan C."/>
            <person name="Montmayeur A."/>
            <person name="Murphy C."/>
            <person name="Neiman D."/>
            <person name="Pearson M."/>
            <person name="Priest M."/>
            <person name="Roberts A."/>
            <person name="Saif S."/>
            <person name="Shea T."/>
            <person name="Sisk P."/>
            <person name="Sykes S."/>
            <person name="Wortman J."/>
            <person name="Nusbaum C."/>
            <person name="Birren B."/>
        </authorList>
    </citation>
    <scope>NUCLEOTIDE SEQUENCE [LARGE SCALE GENOMIC DNA]</scope>
    <source>
        <strain evidence="10">CBS 100218</strain>
    </source>
</reference>
<keyword evidence="5 6" id="KW-0539">Nucleus</keyword>
<comment type="subcellular location">
    <subcellularLocation>
        <location evidence="1">Nucleus</location>
    </subcellularLocation>
</comment>
<dbReference type="PANTHER" id="PTHR45803:SF5">
    <property type="entry name" value="SOX100B"/>
    <property type="match status" value="1"/>
</dbReference>
<dbReference type="GO" id="GO:0000978">
    <property type="term" value="F:RNA polymerase II cis-regulatory region sequence-specific DNA binding"/>
    <property type="evidence" value="ECO:0007669"/>
    <property type="project" value="TreeGrafter"/>
</dbReference>
<evidence type="ECO:0000256" key="6">
    <source>
        <dbReference type="PROSITE-ProRule" id="PRU00267"/>
    </source>
</evidence>
<feature type="compositionally biased region" description="Basic residues" evidence="7">
    <location>
        <begin position="152"/>
        <end position="162"/>
    </location>
</feature>
<dbReference type="InterPro" id="IPR009071">
    <property type="entry name" value="HMG_box_dom"/>
</dbReference>
<dbReference type="OMA" id="HQNAHPT"/>
<dbReference type="InterPro" id="IPR050917">
    <property type="entry name" value="SOX_TF"/>
</dbReference>
<dbReference type="RefSeq" id="XP_007782711.1">
    <property type="nucleotide sequence ID" value="XM_007784521.1"/>
</dbReference>
<feature type="domain" description="HMG box" evidence="8">
    <location>
        <begin position="45"/>
        <end position="113"/>
    </location>
</feature>
<feature type="region of interest" description="Disordered" evidence="7">
    <location>
        <begin position="103"/>
        <end position="173"/>
    </location>
</feature>
<evidence type="ECO:0000256" key="2">
    <source>
        <dbReference type="ARBA" id="ARBA00023015"/>
    </source>
</evidence>
<dbReference type="EMBL" id="JH767587">
    <property type="protein sequence ID" value="EON67394.1"/>
    <property type="molecule type" value="Genomic_DNA"/>
</dbReference>
<dbReference type="Proteomes" id="UP000016924">
    <property type="component" value="Unassembled WGS sequence"/>
</dbReference>
<gene>
    <name evidence="9" type="ORF">W97_06647</name>
</gene>
<keyword evidence="2" id="KW-0805">Transcription regulation</keyword>
<dbReference type="InterPro" id="IPR036910">
    <property type="entry name" value="HMG_box_dom_sf"/>
</dbReference>
<dbReference type="GO" id="GO:0005634">
    <property type="term" value="C:nucleus"/>
    <property type="evidence" value="ECO:0007669"/>
    <property type="project" value="UniProtKB-SubCell"/>
</dbReference>
<dbReference type="Pfam" id="PF00505">
    <property type="entry name" value="HMG_box"/>
    <property type="match status" value="1"/>
</dbReference>
<evidence type="ECO:0000256" key="5">
    <source>
        <dbReference type="ARBA" id="ARBA00023242"/>
    </source>
</evidence>
<keyword evidence="10" id="KW-1185">Reference proteome</keyword>
<dbReference type="CDD" id="cd01389">
    <property type="entry name" value="HMG-box_ROX1-like"/>
    <property type="match status" value="1"/>
</dbReference>
<evidence type="ECO:0000256" key="7">
    <source>
        <dbReference type="SAM" id="MobiDB-lite"/>
    </source>
</evidence>
<evidence type="ECO:0000256" key="4">
    <source>
        <dbReference type="ARBA" id="ARBA00023163"/>
    </source>
</evidence>
<protein>
    <recommendedName>
        <fullName evidence="8">HMG box domain-containing protein</fullName>
    </recommendedName>
</protein>
<dbReference type="AlphaFoldDB" id="R7Z023"/>
<organism evidence="9 10">
    <name type="scientific">Coniosporium apollinis (strain CBS 100218)</name>
    <name type="common">Rock-inhabiting black yeast</name>
    <dbReference type="NCBI Taxonomy" id="1168221"/>
    <lineage>
        <taxon>Eukaryota</taxon>
        <taxon>Fungi</taxon>
        <taxon>Dikarya</taxon>
        <taxon>Ascomycota</taxon>
        <taxon>Pezizomycotina</taxon>
        <taxon>Dothideomycetes</taxon>
        <taxon>Dothideomycetes incertae sedis</taxon>
        <taxon>Coniosporium</taxon>
    </lineage>
</organism>
<feature type="compositionally biased region" description="Acidic residues" evidence="7">
    <location>
        <begin position="130"/>
        <end position="145"/>
    </location>
</feature>
<keyword evidence="4" id="KW-0804">Transcription</keyword>
<dbReference type="GO" id="GO:0000981">
    <property type="term" value="F:DNA-binding transcription factor activity, RNA polymerase II-specific"/>
    <property type="evidence" value="ECO:0007669"/>
    <property type="project" value="TreeGrafter"/>
</dbReference>
<evidence type="ECO:0000256" key="1">
    <source>
        <dbReference type="ARBA" id="ARBA00004123"/>
    </source>
</evidence>
<feature type="region of interest" description="Disordered" evidence="7">
    <location>
        <begin position="327"/>
        <end position="348"/>
    </location>
</feature>
<feature type="DNA-binding region" description="HMG box" evidence="6">
    <location>
        <begin position="45"/>
        <end position="113"/>
    </location>
</feature>
<dbReference type="GeneID" id="19903958"/>
<sequence>MPKLEAPLSELTKDMAHIPLKDMNEWVNRSPEVRRQEVEKRNGYVTRPMNSFMLYRSAYAERTKEWCSQNNHQVVSSVSGESWPLEPPEIREMYNEYARIERNNHQNAHPTYKFSPSKVGSARKRKGTESDEEEEESSDIDDPDADWGPPGHRSRRNRPSKRQGKELPYPAYNTVPSNYAPYGYVQNDGMNPSAWEATNEGRPPPAAIGSANMYNQYYQTTVHQNASAPGWEDVRMRAMEAPSMQHYTAPGGQSLIGLPGGQHHDLLQGYSHNGTPMQFGEHVDPMLLPLDSNAFGEQVDGMQFGGSYGVPLDNGGLGEYDYRSGAWPVDPTLGPPLGEGSELDQLDG</sequence>
<dbReference type="STRING" id="1168221.R7Z023"/>
<dbReference type="HOGENOM" id="CLU_022445_1_0_1"/>
<evidence type="ECO:0000313" key="10">
    <source>
        <dbReference type="Proteomes" id="UP000016924"/>
    </source>
</evidence>
<dbReference type="eggNOG" id="KOG0528">
    <property type="taxonomic scope" value="Eukaryota"/>
</dbReference>
<name>R7Z023_CONA1</name>
<evidence type="ECO:0000313" key="9">
    <source>
        <dbReference type="EMBL" id="EON67394.1"/>
    </source>
</evidence>
<accession>R7Z023</accession>
<dbReference type="PROSITE" id="PS50118">
    <property type="entry name" value="HMG_BOX_2"/>
    <property type="match status" value="1"/>
</dbReference>
<evidence type="ECO:0000259" key="8">
    <source>
        <dbReference type="PROSITE" id="PS50118"/>
    </source>
</evidence>
<dbReference type="Gene3D" id="1.10.30.10">
    <property type="entry name" value="High mobility group box domain"/>
    <property type="match status" value="1"/>
</dbReference>
<evidence type="ECO:0000256" key="3">
    <source>
        <dbReference type="ARBA" id="ARBA00023125"/>
    </source>
</evidence>
<dbReference type="PANTHER" id="PTHR45803">
    <property type="entry name" value="SOX100B"/>
    <property type="match status" value="1"/>
</dbReference>
<keyword evidence="3 6" id="KW-0238">DNA-binding</keyword>
<dbReference type="OrthoDB" id="2307332at2759"/>
<dbReference type="SUPFAM" id="SSF47095">
    <property type="entry name" value="HMG-box"/>
    <property type="match status" value="1"/>
</dbReference>
<proteinExistence type="predicted"/>